<evidence type="ECO:0000256" key="9">
    <source>
        <dbReference type="ARBA" id="ARBA00023163"/>
    </source>
</evidence>
<comment type="subcellular location">
    <subcellularLocation>
        <location evidence="1">Cytoplasm</location>
    </subcellularLocation>
</comment>
<evidence type="ECO:0000256" key="8">
    <source>
        <dbReference type="ARBA" id="ARBA00023125"/>
    </source>
</evidence>
<dbReference type="GO" id="GO:0009401">
    <property type="term" value="P:phosphoenolpyruvate-dependent sugar phosphotransferase system"/>
    <property type="evidence" value="ECO:0007669"/>
    <property type="project" value="UniProtKB-KW"/>
</dbReference>
<keyword evidence="6" id="KW-0598">Phosphotransferase system</keyword>
<dbReference type="NCBIfam" id="TIGR00848">
    <property type="entry name" value="fruA"/>
    <property type="match status" value="1"/>
</dbReference>
<dbReference type="Proteomes" id="UP000610760">
    <property type="component" value="Unassembled WGS sequence"/>
</dbReference>
<dbReference type="InterPro" id="IPR016152">
    <property type="entry name" value="PTrfase/Anion_transptr"/>
</dbReference>
<accession>A0A926E6L2</accession>
<protein>
    <submittedName>
        <fullName evidence="12">PTS sugar transporter subunit IIA</fullName>
    </submittedName>
</protein>
<dbReference type="InterPro" id="IPR050313">
    <property type="entry name" value="Carb_Metab_HTH_regulators"/>
</dbReference>
<evidence type="ECO:0000256" key="1">
    <source>
        <dbReference type="ARBA" id="ARBA00004496"/>
    </source>
</evidence>
<dbReference type="GO" id="GO:0016020">
    <property type="term" value="C:membrane"/>
    <property type="evidence" value="ECO:0007669"/>
    <property type="project" value="InterPro"/>
</dbReference>
<evidence type="ECO:0000259" key="10">
    <source>
        <dbReference type="PROSITE" id="PS51000"/>
    </source>
</evidence>
<dbReference type="GO" id="GO:0003700">
    <property type="term" value="F:DNA-binding transcription factor activity"/>
    <property type="evidence" value="ECO:0007669"/>
    <property type="project" value="InterPro"/>
</dbReference>
<dbReference type="Gene3D" id="3.40.930.10">
    <property type="entry name" value="Mannitol-specific EII, Chain A"/>
    <property type="match status" value="1"/>
</dbReference>
<dbReference type="AlphaFoldDB" id="A0A926E6L2"/>
<dbReference type="InterPro" id="IPR001034">
    <property type="entry name" value="DeoR_HTH"/>
</dbReference>
<dbReference type="SUPFAM" id="SSF55804">
    <property type="entry name" value="Phoshotransferase/anion transport protein"/>
    <property type="match status" value="1"/>
</dbReference>
<evidence type="ECO:0000256" key="5">
    <source>
        <dbReference type="ARBA" id="ARBA00022679"/>
    </source>
</evidence>
<dbReference type="EMBL" id="JACRSV010000002">
    <property type="protein sequence ID" value="MBC8560111.1"/>
    <property type="molecule type" value="Genomic_DNA"/>
</dbReference>
<dbReference type="SMART" id="SM00420">
    <property type="entry name" value="HTH_DEOR"/>
    <property type="match status" value="1"/>
</dbReference>
<gene>
    <name evidence="12" type="ORF">H8710_08530</name>
</gene>
<reference evidence="12" key="1">
    <citation type="submission" date="2020-08" db="EMBL/GenBank/DDBJ databases">
        <title>Genome public.</title>
        <authorList>
            <person name="Liu C."/>
            <person name="Sun Q."/>
        </authorList>
    </citation>
    <scope>NUCLEOTIDE SEQUENCE</scope>
    <source>
        <strain evidence="12">NSJ-33</strain>
    </source>
</reference>
<dbReference type="InterPro" id="IPR018356">
    <property type="entry name" value="Tscrpt_reg_HTH_DeoR_CS"/>
</dbReference>
<keyword evidence="5" id="KW-0808">Transferase</keyword>
<dbReference type="SUPFAM" id="SSF100950">
    <property type="entry name" value="NagB/RpiA/CoA transferase-like"/>
    <property type="match status" value="1"/>
</dbReference>
<dbReference type="InterPro" id="IPR014036">
    <property type="entry name" value="DeoR-like_C"/>
</dbReference>
<dbReference type="PROSITE" id="PS51094">
    <property type="entry name" value="PTS_EIIA_TYPE_2"/>
    <property type="match status" value="1"/>
</dbReference>
<sequence>MFAEQRKSIILDMLKLKGSVSLTELTDLFEVSEATIRRDLTELEKRNQLQRTHGGAVSTNLSIFEAGYLEKEQEYLEEKRQIAEIAASLVNDGDTVLLDSGTTTFEIARALRNKKITLITNSATIVTDVAGTPDSNVELICTGGVYRANTRSFIGPDAENFIRNMVPDKVFIAANGFSTRYGATTPNLTEASIKRVMIEAGKEVYLAVDSGKTGKDYFSVIAKPEAFHGIVTDSGMDALTINALRSAGISVINDASYHITKNQEDTDMDITELLKPENMTLALQSTTREDAIAELMHLLNASGAVSKEEEMVRAAMKREEEFSTGIGMQVAIPHAKSQYVNEAAIAFGRSAGGVDWPTEDGENPKMIFLIVVPMEARNQHLKLLAQISRKLVHEEVRNKVLEAKSAEEVIDALR</sequence>
<evidence type="ECO:0000256" key="3">
    <source>
        <dbReference type="ARBA" id="ARBA00022553"/>
    </source>
</evidence>
<dbReference type="Pfam" id="PF08220">
    <property type="entry name" value="HTH_DeoR"/>
    <property type="match status" value="1"/>
</dbReference>
<organism evidence="12 13">
    <name type="scientific">Fumia xinanensis</name>
    <dbReference type="NCBI Taxonomy" id="2763659"/>
    <lineage>
        <taxon>Bacteria</taxon>
        <taxon>Bacillati</taxon>
        <taxon>Bacillota</taxon>
        <taxon>Clostridia</taxon>
        <taxon>Eubacteriales</taxon>
        <taxon>Oscillospiraceae</taxon>
        <taxon>Fumia</taxon>
    </lineage>
</organism>
<dbReference type="PANTHER" id="PTHR30363:SF44">
    <property type="entry name" value="AGA OPERON TRANSCRIPTIONAL REPRESSOR-RELATED"/>
    <property type="match status" value="1"/>
</dbReference>
<keyword evidence="4 12" id="KW-0762">Sugar transport</keyword>
<dbReference type="SMART" id="SM01134">
    <property type="entry name" value="DeoRC"/>
    <property type="match status" value="1"/>
</dbReference>
<dbReference type="InterPro" id="IPR037171">
    <property type="entry name" value="NagB/RpiA_transferase-like"/>
</dbReference>
<dbReference type="InterPro" id="IPR004715">
    <property type="entry name" value="PTS_IIA_fruc"/>
</dbReference>
<name>A0A926E6L2_9FIRM</name>
<feature type="domain" description="HTH deoR-type" evidence="10">
    <location>
        <begin position="3"/>
        <end position="58"/>
    </location>
</feature>
<dbReference type="RefSeq" id="WP_249295070.1">
    <property type="nucleotide sequence ID" value="NZ_JACRSV010000002.1"/>
</dbReference>
<evidence type="ECO:0000256" key="6">
    <source>
        <dbReference type="ARBA" id="ARBA00022683"/>
    </source>
</evidence>
<dbReference type="PROSITE" id="PS51000">
    <property type="entry name" value="HTH_DEOR_2"/>
    <property type="match status" value="1"/>
</dbReference>
<dbReference type="GO" id="GO:0008982">
    <property type="term" value="F:protein-N(PI)-phosphohistidine-sugar phosphotransferase activity"/>
    <property type="evidence" value="ECO:0007669"/>
    <property type="project" value="InterPro"/>
</dbReference>
<keyword evidence="9" id="KW-0804">Transcription</keyword>
<dbReference type="InterPro" id="IPR036390">
    <property type="entry name" value="WH_DNA-bd_sf"/>
</dbReference>
<dbReference type="GO" id="GO:0003677">
    <property type="term" value="F:DNA binding"/>
    <property type="evidence" value="ECO:0007669"/>
    <property type="project" value="UniProtKB-KW"/>
</dbReference>
<keyword evidence="3" id="KW-0597">Phosphoprotein</keyword>
<dbReference type="PRINTS" id="PR00037">
    <property type="entry name" value="HTHLACR"/>
</dbReference>
<keyword evidence="13" id="KW-1185">Reference proteome</keyword>
<dbReference type="GO" id="GO:0005737">
    <property type="term" value="C:cytoplasm"/>
    <property type="evidence" value="ECO:0007669"/>
    <property type="project" value="UniProtKB-SubCell"/>
</dbReference>
<dbReference type="FunFam" id="3.40.930.10:FF:000009">
    <property type="entry name" value="PTS system, fructose specific IIABC component"/>
    <property type="match status" value="1"/>
</dbReference>
<dbReference type="PANTHER" id="PTHR30363">
    <property type="entry name" value="HTH-TYPE TRANSCRIPTIONAL REGULATOR SRLR-RELATED"/>
    <property type="match status" value="1"/>
</dbReference>
<evidence type="ECO:0000313" key="13">
    <source>
        <dbReference type="Proteomes" id="UP000610760"/>
    </source>
</evidence>
<evidence type="ECO:0000256" key="7">
    <source>
        <dbReference type="ARBA" id="ARBA00023015"/>
    </source>
</evidence>
<dbReference type="InterPro" id="IPR002178">
    <property type="entry name" value="PTS_EIIA_type-2_dom"/>
</dbReference>
<dbReference type="InterPro" id="IPR036388">
    <property type="entry name" value="WH-like_DNA-bd_sf"/>
</dbReference>
<proteinExistence type="predicted"/>
<feature type="domain" description="PTS EIIA type-2" evidence="11">
    <location>
        <begin position="272"/>
        <end position="414"/>
    </location>
</feature>
<evidence type="ECO:0000313" key="12">
    <source>
        <dbReference type="EMBL" id="MBC8560111.1"/>
    </source>
</evidence>
<dbReference type="Gene3D" id="1.10.10.10">
    <property type="entry name" value="Winged helix-like DNA-binding domain superfamily/Winged helix DNA-binding domain"/>
    <property type="match status" value="1"/>
</dbReference>
<dbReference type="Pfam" id="PF00359">
    <property type="entry name" value="PTS_EIIA_2"/>
    <property type="match status" value="1"/>
</dbReference>
<dbReference type="PROSITE" id="PS00372">
    <property type="entry name" value="PTS_EIIA_TYPE_2_HIS"/>
    <property type="match status" value="1"/>
</dbReference>
<keyword evidence="8" id="KW-0238">DNA-binding</keyword>
<dbReference type="Pfam" id="PF00455">
    <property type="entry name" value="DeoRC"/>
    <property type="match status" value="1"/>
</dbReference>
<dbReference type="CDD" id="cd00211">
    <property type="entry name" value="PTS_IIA_fru"/>
    <property type="match status" value="1"/>
</dbReference>
<evidence type="ECO:0000259" key="11">
    <source>
        <dbReference type="PROSITE" id="PS51094"/>
    </source>
</evidence>
<evidence type="ECO:0000256" key="4">
    <source>
        <dbReference type="ARBA" id="ARBA00022597"/>
    </source>
</evidence>
<dbReference type="PROSITE" id="PS00894">
    <property type="entry name" value="HTH_DEOR_1"/>
    <property type="match status" value="1"/>
</dbReference>
<dbReference type="SUPFAM" id="SSF46785">
    <property type="entry name" value="Winged helix' DNA-binding domain"/>
    <property type="match status" value="1"/>
</dbReference>
<comment type="caution">
    <text evidence="12">The sequence shown here is derived from an EMBL/GenBank/DDBJ whole genome shotgun (WGS) entry which is preliminary data.</text>
</comment>
<evidence type="ECO:0000256" key="2">
    <source>
        <dbReference type="ARBA" id="ARBA00022448"/>
    </source>
</evidence>
<keyword evidence="2" id="KW-0813">Transport</keyword>
<keyword evidence="7" id="KW-0805">Transcription regulation</keyword>